<dbReference type="OrthoDB" id="9789954at2"/>
<gene>
    <name evidence="2" type="ORF">F9B85_00725</name>
</gene>
<dbReference type="InterPro" id="IPR016032">
    <property type="entry name" value="Sig_transdc_resp-reg_C-effctor"/>
</dbReference>
<dbReference type="Gene3D" id="3.40.1440.10">
    <property type="entry name" value="GIY-YIG endonuclease"/>
    <property type="match status" value="1"/>
</dbReference>
<dbReference type="AlphaFoldDB" id="A0A6I0F5I1"/>
<dbReference type="InterPro" id="IPR035901">
    <property type="entry name" value="GIY-YIG_endonuc_sf"/>
</dbReference>
<dbReference type="SUPFAM" id="SSF46894">
    <property type="entry name" value="C-terminal effector domain of the bipartite response regulators"/>
    <property type="match status" value="1"/>
</dbReference>
<protein>
    <submittedName>
        <fullName evidence="2">DUF2087 domain-containing protein</fullName>
    </submittedName>
</protein>
<dbReference type="RefSeq" id="WP_151617698.1">
    <property type="nucleotide sequence ID" value="NZ_WBXO01000001.1"/>
</dbReference>
<sequence>MKPYESLWDASIDELKKGYRWDSQNKAFACLICGTSFVKGEIFPLGDQFFDAEKRAELHVLHEHGSMFHVLLELDKKHSGITEQQKKILTLFYEGYNDKLISEQIGGSTSTIRNHRFNLKEKERQAKVFLTLMELLKDQTGTVTKEEEKTKQSGLNRYFSDGIDGTLKRFPTKEKDRIMLLNYLIKKFDPERQYSEKEINDILKAIYPDYALIRRYFVDYGLMERTLDGSAYWVKGGNRNTMEKERRSQVKREYKETKREMGIIQIKNVTNGKVYLESSRNLDAVFNKNRFLLNQGVHRNSKLQKDWNDYGADQFLLEVLEKVEHTELLPDQDDAKELKALEQKWLNKLQPFGEQGYH</sequence>
<organism evidence="2 3">
    <name type="scientific">Heliorestis acidaminivorans</name>
    <dbReference type="NCBI Taxonomy" id="553427"/>
    <lineage>
        <taxon>Bacteria</taxon>
        <taxon>Bacillati</taxon>
        <taxon>Bacillota</taxon>
        <taxon>Clostridia</taxon>
        <taxon>Eubacteriales</taxon>
        <taxon>Heliobacteriaceae</taxon>
        <taxon>Heliorestis</taxon>
    </lineage>
</organism>
<dbReference type="InterPro" id="IPR036388">
    <property type="entry name" value="WH-like_DNA-bd_sf"/>
</dbReference>
<dbReference type="Gene3D" id="1.10.10.10">
    <property type="entry name" value="Winged helix-like DNA-binding domain superfamily/Winged helix DNA-binding domain"/>
    <property type="match status" value="1"/>
</dbReference>
<dbReference type="CDD" id="cd10451">
    <property type="entry name" value="GIY-YIG_LuxR_like"/>
    <property type="match status" value="1"/>
</dbReference>
<dbReference type="GO" id="GO:0003677">
    <property type="term" value="F:DNA binding"/>
    <property type="evidence" value="ECO:0007669"/>
    <property type="project" value="InterPro"/>
</dbReference>
<feature type="domain" description="DUF2087" evidence="1">
    <location>
        <begin position="167"/>
        <end position="234"/>
    </location>
</feature>
<keyword evidence="3" id="KW-1185">Reference proteome</keyword>
<dbReference type="SUPFAM" id="SSF82771">
    <property type="entry name" value="GIY-YIG endonuclease"/>
    <property type="match status" value="1"/>
</dbReference>
<evidence type="ECO:0000259" key="1">
    <source>
        <dbReference type="Pfam" id="PF09860"/>
    </source>
</evidence>
<dbReference type="Proteomes" id="UP000468766">
    <property type="component" value="Unassembled WGS sequence"/>
</dbReference>
<evidence type="ECO:0000313" key="3">
    <source>
        <dbReference type="Proteomes" id="UP000468766"/>
    </source>
</evidence>
<comment type="caution">
    <text evidence="2">The sequence shown here is derived from an EMBL/GenBank/DDBJ whole genome shotgun (WGS) entry which is preliminary data.</text>
</comment>
<proteinExistence type="predicted"/>
<reference evidence="2 3" key="1">
    <citation type="submission" date="2019-10" db="EMBL/GenBank/DDBJ databases">
        <title>Whole-genome sequence of the extremophile Heliorestis acidaminivorans DSM 24790.</title>
        <authorList>
            <person name="Kyndt J.A."/>
            <person name="Meyer T.E."/>
        </authorList>
    </citation>
    <scope>NUCLEOTIDE SEQUENCE [LARGE SCALE GENOMIC DNA]</scope>
    <source>
        <strain evidence="2 3">DSM 24790</strain>
    </source>
</reference>
<dbReference type="Pfam" id="PF09860">
    <property type="entry name" value="DUF2087"/>
    <property type="match status" value="1"/>
</dbReference>
<evidence type="ECO:0000313" key="2">
    <source>
        <dbReference type="EMBL" id="KAB2954252.1"/>
    </source>
</evidence>
<dbReference type="EMBL" id="WBXO01000001">
    <property type="protein sequence ID" value="KAB2954252.1"/>
    <property type="molecule type" value="Genomic_DNA"/>
</dbReference>
<dbReference type="InterPro" id="IPR018656">
    <property type="entry name" value="DUF2087"/>
</dbReference>
<name>A0A6I0F5I1_9FIRM</name>
<dbReference type="GO" id="GO:0006355">
    <property type="term" value="P:regulation of DNA-templated transcription"/>
    <property type="evidence" value="ECO:0007669"/>
    <property type="project" value="InterPro"/>
</dbReference>
<accession>A0A6I0F5I1</accession>